<gene>
    <name evidence="3" type="ORF">N7452_009772</name>
</gene>
<keyword evidence="1" id="KW-0677">Repeat</keyword>
<sequence>MRQLTTWDLSSEGDGDTGIILAAAEPDPARLEALLGVHAVASANASGREKRRLQLLGPDGIACGSAYSFFLSPIISAIDAHLPENIRVLLKAGADPNGMDRFSKSDYSVRFIRGRHFKEDTSSFAVCKPRATILANALQKGISYQLCQLTESELHERSQGFPRFWTEPNVPGQRLRMRKPLTALEHAAKVDDIEIFDILRRAGADESAWTHDVSLDEKQFQIQDEDWSISYMSTSSPVHEAIAAGQQNMLRHLLFTCGHSPNYRSYVTPTAALPPLSFAIARCDLNDSGVQRCLVDLLSHPQLDSNLRTPVFEIHPLHFATAHHNPDLLLWLASYIPGRFGSAGTTALGHTLLHIASLPLTAQQLVGRNPSVARSLHCVRALTTSWLPHARPSPLHTLTTTPEELALNRKPSPMTESQQLAQQGTIELLLKWGGIDVKAQDSDGNTALHYLAGTLNVSEITVGMVRGMEGGEGVWQDTKNCYGVTPREIWGE</sequence>
<evidence type="ECO:0008006" key="5">
    <source>
        <dbReference type="Google" id="ProtNLM"/>
    </source>
</evidence>
<evidence type="ECO:0000313" key="4">
    <source>
        <dbReference type="Proteomes" id="UP001147695"/>
    </source>
</evidence>
<evidence type="ECO:0000256" key="1">
    <source>
        <dbReference type="ARBA" id="ARBA00022737"/>
    </source>
</evidence>
<comment type="caution">
    <text evidence="3">The sequence shown here is derived from an EMBL/GenBank/DDBJ whole genome shotgun (WGS) entry which is preliminary data.</text>
</comment>
<dbReference type="AlphaFoldDB" id="A0A9W9Q8X8"/>
<reference evidence="3" key="1">
    <citation type="submission" date="2022-12" db="EMBL/GenBank/DDBJ databases">
        <authorList>
            <person name="Petersen C."/>
        </authorList>
    </citation>
    <scope>NUCLEOTIDE SEQUENCE</scope>
    <source>
        <strain evidence="3">IBT 35673</strain>
    </source>
</reference>
<dbReference type="Gene3D" id="1.25.40.20">
    <property type="entry name" value="Ankyrin repeat-containing domain"/>
    <property type="match status" value="2"/>
</dbReference>
<dbReference type="InterPro" id="IPR002110">
    <property type="entry name" value="Ankyrin_rpt"/>
</dbReference>
<accession>A0A9W9Q8X8</accession>
<dbReference type="PANTHER" id="PTHR24198">
    <property type="entry name" value="ANKYRIN REPEAT AND PROTEIN KINASE DOMAIN-CONTAINING PROTEIN"/>
    <property type="match status" value="1"/>
</dbReference>
<dbReference type="SUPFAM" id="SSF48403">
    <property type="entry name" value="Ankyrin repeat"/>
    <property type="match status" value="1"/>
</dbReference>
<dbReference type="PANTHER" id="PTHR24198:SF165">
    <property type="entry name" value="ANKYRIN REPEAT-CONTAINING PROTEIN-RELATED"/>
    <property type="match status" value="1"/>
</dbReference>
<reference evidence="3" key="2">
    <citation type="journal article" date="2023" name="IMA Fungus">
        <title>Comparative genomic study of the Penicillium genus elucidates a diverse pangenome and 15 lateral gene transfer events.</title>
        <authorList>
            <person name="Petersen C."/>
            <person name="Sorensen T."/>
            <person name="Nielsen M.R."/>
            <person name="Sondergaard T.E."/>
            <person name="Sorensen J.L."/>
            <person name="Fitzpatrick D.A."/>
            <person name="Frisvad J.C."/>
            <person name="Nielsen K.L."/>
        </authorList>
    </citation>
    <scope>NUCLEOTIDE SEQUENCE</scope>
    <source>
        <strain evidence="3">IBT 35673</strain>
    </source>
</reference>
<evidence type="ECO:0000256" key="2">
    <source>
        <dbReference type="ARBA" id="ARBA00023043"/>
    </source>
</evidence>
<dbReference type="SMART" id="SM00248">
    <property type="entry name" value="ANK"/>
    <property type="match status" value="5"/>
</dbReference>
<protein>
    <recommendedName>
        <fullName evidence="5">Ankyrin</fullName>
    </recommendedName>
</protein>
<evidence type="ECO:0000313" key="3">
    <source>
        <dbReference type="EMBL" id="KAJ5329382.1"/>
    </source>
</evidence>
<dbReference type="EMBL" id="JAPZBQ010000005">
    <property type="protein sequence ID" value="KAJ5329382.1"/>
    <property type="molecule type" value="Genomic_DNA"/>
</dbReference>
<keyword evidence="2" id="KW-0040">ANK repeat</keyword>
<dbReference type="Proteomes" id="UP001147695">
    <property type="component" value="Unassembled WGS sequence"/>
</dbReference>
<proteinExistence type="predicted"/>
<dbReference type="InterPro" id="IPR036770">
    <property type="entry name" value="Ankyrin_rpt-contain_sf"/>
</dbReference>
<organism evidence="3 4">
    <name type="scientific">Penicillium brevicompactum</name>
    <dbReference type="NCBI Taxonomy" id="5074"/>
    <lineage>
        <taxon>Eukaryota</taxon>
        <taxon>Fungi</taxon>
        <taxon>Dikarya</taxon>
        <taxon>Ascomycota</taxon>
        <taxon>Pezizomycotina</taxon>
        <taxon>Eurotiomycetes</taxon>
        <taxon>Eurotiomycetidae</taxon>
        <taxon>Eurotiales</taxon>
        <taxon>Aspergillaceae</taxon>
        <taxon>Penicillium</taxon>
    </lineage>
</organism>
<name>A0A9W9Q8X8_PENBR</name>